<dbReference type="InterPro" id="IPR012340">
    <property type="entry name" value="NA-bd_OB-fold"/>
</dbReference>
<dbReference type="FunFam" id="2.40.50.140:FF:000097">
    <property type="entry name" value="23S rRNA (uracil(1939)-C(5))-methyltransferase RlmD"/>
    <property type="match status" value="1"/>
</dbReference>
<reference evidence="9 10" key="1">
    <citation type="submission" date="2019-07" db="EMBL/GenBank/DDBJ databases">
        <title>Genome sequence of 2 isolates from Red Sea Mangroves.</title>
        <authorList>
            <person name="Sefrji F."/>
            <person name="Michoud G."/>
            <person name="Merlino G."/>
            <person name="Daffonchio D."/>
        </authorList>
    </citation>
    <scope>NUCLEOTIDE SEQUENCE [LARGE SCALE GENOMIC DNA]</scope>
    <source>
        <strain evidence="9 10">R1DC41</strain>
    </source>
</reference>
<feature type="binding site" evidence="6">
    <location>
        <position position="298"/>
    </location>
    <ligand>
        <name>S-adenosyl-L-methionine</name>
        <dbReference type="ChEBI" id="CHEBI:59789"/>
    </ligand>
</feature>
<dbReference type="KEGG" id="mcui:G8O30_01665"/>
<dbReference type="InterPro" id="IPR030390">
    <property type="entry name" value="MeTrfase_TrmA_AS"/>
</dbReference>
<evidence type="ECO:0000256" key="6">
    <source>
        <dbReference type="PROSITE-ProRule" id="PRU01024"/>
    </source>
</evidence>
<dbReference type="PROSITE" id="PS01230">
    <property type="entry name" value="TRMA_1"/>
    <property type="match status" value="1"/>
</dbReference>
<sequence>MNKNVKQVKQQNPVKEGQQFPLTIKRLGINGEGVGYFKRQVVFVPGALPEEEVVVEATLVKNSFAQAKIKKIRKASPHRTTAPCPVYDICGGCQLQHLTYEQQLVEKRDIVKQAFERFYKAIPTDQLTILPTKGMDDPWAYRNKSQFQTQYNRGKVEAGLYSEQSHKLIDIDRCIVQHPATDFITNTAKSSLTKWNLPIYSEKKKKAGIRTIVVRVGFKTGQAQIVFVSSTPNLPNLEEVVRDVQEQCPSVVSVMLNIQPSKTPIIFGDKTTLLAGQEKIQEELKEFSYELSARAFFQLNPVQTVTLYDEAKKAAKLTGKEKIVDAYCGSGTIGLWLVDGASEIRGMDVIEASIKDARQNAKKYGYGDKATYEVGTAENWLPKWKQAGFSPDVVVVDPPRVGCDDQFLSTLLKVKPKTFVYVSCNPSTLAKNVQQLSRLYEIDYIQPVDMFPQTAQVEAVVRLTLKKSK</sequence>
<feature type="active site" evidence="7">
    <location>
        <position position="424"/>
    </location>
</feature>
<keyword evidence="5" id="KW-0411">Iron-sulfur</keyword>
<dbReference type="AlphaFoldDB" id="A0A7S8HEE9"/>
<evidence type="ECO:0000259" key="8">
    <source>
        <dbReference type="PROSITE" id="PS50926"/>
    </source>
</evidence>
<protein>
    <submittedName>
        <fullName evidence="9">23S rRNA (Uracil(1939)-C(5))-methyltransferase RlmD</fullName>
        <ecNumber evidence="9">2.1.1.190</ecNumber>
    </submittedName>
</protein>
<dbReference type="GO" id="GO:0051539">
    <property type="term" value="F:4 iron, 4 sulfur cluster binding"/>
    <property type="evidence" value="ECO:0007669"/>
    <property type="project" value="UniProtKB-KW"/>
</dbReference>
<comment type="similarity">
    <text evidence="6">Belongs to the class I-like SAM-binding methyltransferase superfamily. RNA M5U methyltransferase family.</text>
</comment>
<evidence type="ECO:0000256" key="2">
    <source>
        <dbReference type="ARBA" id="ARBA00022603"/>
    </source>
</evidence>
<dbReference type="RefSeq" id="WP_239673287.1">
    <property type="nucleotide sequence ID" value="NZ_CP049742.1"/>
</dbReference>
<dbReference type="EC" id="2.1.1.190" evidence="9"/>
<dbReference type="Gene3D" id="3.40.50.150">
    <property type="entry name" value="Vaccinia Virus protein VP39"/>
    <property type="match status" value="1"/>
</dbReference>
<dbReference type="PANTHER" id="PTHR11061:SF45">
    <property type="match status" value="1"/>
</dbReference>
<dbReference type="InterPro" id="IPR010280">
    <property type="entry name" value="U5_MeTrfase_fam"/>
</dbReference>
<evidence type="ECO:0000256" key="5">
    <source>
        <dbReference type="ARBA" id="ARBA00023014"/>
    </source>
</evidence>
<evidence type="ECO:0000313" key="10">
    <source>
        <dbReference type="Proteomes" id="UP000593626"/>
    </source>
</evidence>
<dbReference type="CDD" id="cd02440">
    <property type="entry name" value="AdoMet_MTases"/>
    <property type="match status" value="1"/>
</dbReference>
<dbReference type="PROSITE" id="PS50926">
    <property type="entry name" value="TRAM"/>
    <property type="match status" value="1"/>
</dbReference>
<dbReference type="Pfam" id="PF05958">
    <property type="entry name" value="tRNA_U5-meth_tr"/>
    <property type="match status" value="1"/>
</dbReference>
<dbReference type="InterPro" id="IPR029063">
    <property type="entry name" value="SAM-dependent_MTases_sf"/>
</dbReference>
<dbReference type="FunFam" id="2.40.50.1070:FF:000003">
    <property type="entry name" value="23S rRNA (Uracil-5-)-methyltransferase RumA"/>
    <property type="match status" value="1"/>
</dbReference>
<dbReference type="PANTHER" id="PTHR11061">
    <property type="entry name" value="RNA M5U METHYLTRANSFERASE"/>
    <property type="match status" value="1"/>
</dbReference>
<dbReference type="GO" id="GO:0070041">
    <property type="term" value="F:rRNA (uridine-C5-)-methyltransferase activity"/>
    <property type="evidence" value="ECO:0007669"/>
    <property type="project" value="TreeGrafter"/>
</dbReference>
<dbReference type="Gene3D" id="2.40.50.140">
    <property type="entry name" value="Nucleic acid-binding proteins"/>
    <property type="match status" value="1"/>
</dbReference>
<gene>
    <name evidence="9" type="primary">rlmD</name>
    <name evidence="9" type="ORF">G8O30_01665</name>
</gene>
<dbReference type="PROSITE" id="PS51687">
    <property type="entry name" value="SAM_MT_RNA_M5U"/>
    <property type="match status" value="1"/>
</dbReference>
<dbReference type="SUPFAM" id="SSF50249">
    <property type="entry name" value="Nucleic acid-binding proteins"/>
    <property type="match status" value="1"/>
</dbReference>
<organism evidence="9 10">
    <name type="scientific">Mangrovibacillus cuniculi</name>
    <dbReference type="NCBI Taxonomy" id="2593652"/>
    <lineage>
        <taxon>Bacteria</taxon>
        <taxon>Bacillati</taxon>
        <taxon>Bacillota</taxon>
        <taxon>Bacilli</taxon>
        <taxon>Bacillales</taxon>
        <taxon>Bacillaceae</taxon>
        <taxon>Mangrovibacillus</taxon>
    </lineage>
</organism>
<feature type="binding site" evidence="6">
    <location>
        <position position="348"/>
    </location>
    <ligand>
        <name>S-adenosyl-L-methionine</name>
        <dbReference type="ChEBI" id="CHEBI:59789"/>
    </ligand>
</feature>
<dbReference type="Pfam" id="PF01938">
    <property type="entry name" value="TRAM"/>
    <property type="match status" value="1"/>
</dbReference>
<evidence type="ECO:0000256" key="3">
    <source>
        <dbReference type="ARBA" id="ARBA00022679"/>
    </source>
</evidence>
<dbReference type="Proteomes" id="UP000593626">
    <property type="component" value="Chromosome"/>
</dbReference>
<feature type="active site" description="Nucleophile" evidence="6">
    <location>
        <position position="424"/>
    </location>
</feature>
<feature type="binding site" evidence="6">
    <location>
        <position position="397"/>
    </location>
    <ligand>
        <name>S-adenosyl-L-methionine</name>
        <dbReference type="ChEBI" id="CHEBI:59789"/>
    </ligand>
</feature>
<dbReference type="Gene3D" id="2.40.50.1070">
    <property type="match status" value="1"/>
</dbReference>
<keyword evidence="1" id="KW-0479">Metal-binding</keyword>
<dbReference type="SUPFAM" id="SSF53335">
    <property type="entry name" value="S-adenosyl-L-methionine-dependent methyltransferases"/>
    <property type="match status" value="1"/>
</dbReference>
<proteinExistence type="inferred from homology"/>
<evidence type="ECO:0000256" key="4">
    <source>
        <dbReference type="ARBA" id="ARBA00022691"/>
    </source>
</evidence>
<keyword evidence="4 6" id="KW-0949">S-adenosyl-L-methionine</keyword>
<evidence type="ECO:0000313" key="9">
    <source>
        <dbReference type="EMBL" id="QPC45769.1"/>
    </source>
</evidence>
<dbReference type="FunFam" id="3.40.50.150:FF:000009">
    <property type="entry name" value="23S rRNA (Uracil(1939)-C(5))-methyltransferase RlmD"/>
    <property type="match status" value="1"/>
</dbReference>
<keyword evidence="3 6" id="KW-0808">Transferase</keyword>
<dbReference type="InterPro" id="IPR002792">
    <property type="entry name" value="TRAM_dom"/>
</dbReference>
<dbReference type="GO" id="GO:0070475">
    <property type="term" value="P:rRNA base methylation"/>
    <property type="evidence" value="ECO:0007669"/>
    <property type="project" value="TreeGrafter"/>
</dbReference>
<evidence type="ECO:0000256" key="7">
    <source>
        <dbReference type="PROSITE-ProRule" id="PRU10015"/>
    </source>
</evidence>
<dbReference type="NCBIfam" id="TIGR00479">
    <property type="entry name" value="rumA"/>
    <property type="match status" value="1"/>
</dbReference>
<name>A0A7S8HEE9_9BACI</name>
<accession>A0A7S8HEE9</accession>
<keyword evidence="1" id="KW-0408">Iron</keyword>
<feature type="binding site" evidence="6">
    <location>
        <position position="327"/>
    </location>
    <ligand>
        <name>S-adenosyl-L-methionine</name>
        <dbReference type="ChEBI" id="CHEBI:59789"/>
    </ligand>
</feature>
<dbReference type="EMBL" id="CP049742">
    <property type="protein sequence ID" value="QPC45769.1"/>
    <property type="molecule type" value="Genomic_DNA"/>
</dbReference>
<feature type="domain" description="TRAM" evidence="8">
    <location>
        <begin position="13"/>
        <end position="71"/>
    </location>
</feature>
<keyword evidence="10" id="KW-1185">Reference proteome</keyword>
<keyword evidence="1" id="KW-0004">4Fe-4S</keyword>
<keyword evidence="2 6" id="KW-0489">Methyltransferase</keyword>
<evidence type="ECO:0000256" key="1">
    <source>
        <dbReference type="ARBA" id="ARBA00022485"/>
    </source>
</evidence>